<organism evidence="1 2">
    <name type="scientific">Acanthamoeba polyphaga moumouvirus</name>
    <dbReference type="NCBI Taxonomy" id="1269028"/>
    <lineage>
        <taxon>Viruses</taxon>
        <taxon>Varidnaviria</taxon>
        <taxon>Bamfordvirae</taxon>
        <taxon>Nucleocytoviricota</taxon>
        <taxon>Megaviricetes</taxon>
        <taxon>Imitervirales</taxon>
        <taxon>Mimiviridae</taxon>
        <taxon>Megamimivirinae</taxon>
        <taxon>Moumouvirus</taxon>
    </lineage>
</organism>
<dbReference type="SUPFAM" id="SSF53474">
    <property type="entry name" value="alpha/beta-Hydrolases"/>
    <property type="match status" value="1"/>
</dbReference>
<protein>
    <submittedName>
        <fullName evidence="1">Esterase lipase superfamily protein</fullName>
    </submittedName>
</protein>
<accession>L7RD31</accession>
<dbReference type="OrthoDB" id="17603at10239"/>
<evidence type="ECO:0000313" key="1">
    <source>
        <dbReference type="EMBL" id="AGC02257.1"/>
    </source>
</evidence>
<reference evidence="1 2" key="1">
    <citation type="journal article" date="2012" name="Genome Biol. Evol.">
        <title>Related Giant Viruses in Distant Locations and Different Habitats: Acanthamoeba polyphaga moumouvirus Represents a Third Lineage of the Mimiviridae That Is Close to the Megavirus Lineage.</title>
        <authorList>
            <person name="Yoosuf N."/>
            <person name="Yutin N."/>
            <person name="Colson P."/>
            <person name="Shabalina S.A."/>
            <person name="Pagnier I."/>
            <person name="Robert C."/>
            <person name="Azza S."/>
            <person name="Klose T."/>
            <person name="Wong J."/>
            <person name="Rossmann M.G."/>
            <person name="La Scola B."/>
            <person name="Raoult D."/>
            <person name="Koonin E.V."/>
        </authorList>
    </citation>
    <scope>NUCLEOTIDE SEQUENCE [LARGE SCALE GENOMIC DNA]</scope>
    <source>
        <strain evidence="1 2">M10A</strain>
    </source>
</reference>
<dbReference type="KEGG" id="vg:14445819"/>
<evidence type="ECO:0000313" key="2">
    <source>
        <dbReference type="Proteomes" id="UP000201640"/>
    </source>
</evidence>
<dbReference type="EMBL" id="JX962719">
    <property type="protein sequence ID" value="AGC02257.1"/>
    <property type="molecule type" value="Genomic_DNA"/>
</dbReference>
<sequence length="346" mass="40541">MFKKLFFQFYLNKDYIIKLWMDENIWMEYITSDIPKKEETREEELLSYYGLNESNDKSLQDAKSIWKLIIQDKYKCVYSEYGITFQMDLEKRYYLVHLPYEYFKSSKKYSVILFLHGLTSWSWDCALRRTNLLKLSSRENIIIIFGQGQGELLDEPIRGKDGGIYFGDTHWDIYNPHIDANYLDQIIKLAGVCSINLSNTIYLDNIGKEMLSYDIQLDINILQEKINEKKIYLWGYSNGAMFASLMALIYGNTKYAGICSMMGGWPGLAGYDRAKLINLSKVQINPTPIIIVSGTNDSYLKSSKHMYYLASLFGFPDKKIIVLPSRKHNYPQDQEDTVWKWFSRKS</sequence>
<keyword evidence="2" id="KW-1185">Reference proteome</keyword>
<gene>
    <name evidence="1" type="ORF">Moumou_00738</name>
</gene>
<dbReference type="GeneID" id="14445819"/>
<dbReference type="Gene3D" id="3.40.50.1820">
    <property type="entry name" value="alpha/beta hydrolase"/>
    <property type="match status" value="1"/>
</dbReference>
<proteinExistence type="predicted"/>
<dbReference type="InterPro" id="IPR029058">
    <property type="entry name" value="AB_hydrolase_fold"/>
</dbReference>
<name>L7RD31_9VIRU</name>
<dbReference type="Proteomes" id="UP000201640">
    <property type="component" value="Segment"/>
</dbReference>
<dbReference type="RefSeq" id="YP_007354693.1">
    <property type="nucleotide sequence ID" value="NC_020104.1"/>
</dbReference>